<comment type="caution">
    <text evidence="1">The sequence shown here is derived from an EMBL/GenBank/DDBJ whole genome shotgun (WGS) entry which is preliminary data.</text>
</comment>
<evidence type="ECO:0000313" key="3">
    <source>
        <dbReference type="Proteomes" id="UP000247702"/>
    </source>
</evidence>
<organism evidence="1 3">
    <name type="scientific">Rhizophagus clarus</name>
    <dbReference type="NCBI Taxonomy" id="94130"/>
    <lineage>
        <taxon>Eukaryota</taxon>
        <taxon>Fungi</taxon>
        <taxon>Fungi incertae sedis</taxon>
        <taxon>Mucoromycota</taxon>
        <taxon>Glomeromycotina</taxon>
        <taxon>Glomeromycetes</taxon>
        <taxon>Glomerales</taxon>
        <taxon>Glomeraceae</taxon>
        <taxon>Rhizophagus</taxon>
    </lineage>
</organism>
<dbReference type="AlphaFoldDB" id="A0A2Z6RYE7"/>
<dbReference type="EMBL" id="BEXD01003883">
    <property type="protein sequence ID" value="GBC03405.1"/>
    <property type="molecule type" value="Genomic_DNA"/>
</dbReference>
<protein>
    <submittedName>
        <fullName evidence="1">Uncharacterized protein</fullName>
    </submittedName>
</protein>
<accession>A0A2Z6RYE7</accession>
<proteinExistence type="predicted"/>
<gene>
    <name evidence="2" type="ORF">RCL2_001348500</name>
    <name evidence="1" type="ORF">RclHR1_05100001</name>
</gene>
<reference evidence="1 3" key="1">
    <citation type="submission" date="2017-11" db="EMBL/GenBank/DDBJ databases">
        <title>The genome of Rhizophagus clarus HR1 reveals common genetic basis of auxotrophy among arbuscular mycorrhizal fungi.</title>
        <authorList>
            <person name="Kobayashi Y."/>
        </authorList>
    </citation>
    <scope>NUCLEOTIDE SEQUENCE [LARGE SCALE GENOMIC DNA]</scope>
    <source>
        <strain evidence="1 3">HR1</strain>
    </source>
</reference>
<evidence type="ECO:0000313" key="1">
    <source>
        <dbReference type="EMBL" id="GBC03405.1"/>
    </source>
</evidence>
<name>A0A2Z6RYE7_9GLOM</name>
<sequence>MIPFRAPDARIGSEGYVQRMFVQSDETAIVVAIWDAIRLSTSEIQEETSRAMVQAIHARLAKKSSCLVSLKLRILDEA</sequence>
<evidence type="ECO:0000313" key="2">
    <source>
        <dbReference type="EMBL" id="GES86430.1"/>
    </source>
</evidence>
<dbReference type="EMBL" id="BLAL01000160">
    <property type="protein sequence ID" value="GES86430.1"/>
    <property type="molecule type" value="Genomic_DNA"/>
</dbReference>
<dbReference type="Proteomes" id="UP000615446">
    <property type="component" value="Unassembled WGS sequence"/>
</dbReference>
<keyword evidence="3" id="KW-1185">Reference proteome</keyword>
<reference evidence="2" key="2">
    <citation type="submission" date="2019-10" db="EMBL/GenBank/DDBJ databases">
        <title>Conservation and host-specific expression of non-tandemly repeated heterogenous ribosome RNA gene in arbuscular mycorrhizal fungi.</title>
        <authorList>
            <person name="Maeda T."/>
            <person name="Kobayashi Y."/>
            <person name="Nakagawa T."/>
            <person name="Ezawa T."/>
            <person name="Yamaguchi K."/>
            <person name="Bino T."/>
            <person name="Nishimoto Y."/>
            <person name="Shigenobu S."/>
            <person name="Kawaguchi M."/>
        </authorList>
    </citation>
    <scope>NUCLEOTIDE SEQUENCE</scope>
    <source>
        <strain evidence="2">HR1</strain>
    </source>
</reference>
<dbReference type="Proteomes" id="UP000247702">
    <property type="component" value="Unassembled WGS sequence"/>
</dbReference>